<dbReference type="InterPro" id="IPR002641">
    <property type="entry name" value="PNPLA_dom"/>
</dbReference>
<keyword evidence="4" id="KW-0808">Transferase</keyword>
<feature type="active site" description="Proton acceptor" evidence="2">
    <location>
        <position position="514"/>
    </location>
</feature>
<name>A0A9P8W1I8_9HYPO</name>
<protein>
    <submittedName>
        <fullName evidence="4">Acyl transferase/acyl hydrolase/lysophospholipase</fullName>
    </submittedName>
</protein>
<dbReference type="GO" id="GO:0016042">
    <property type="term" value="P:lipid catabolic process"/>
    <property type="evidence" value="ECO:0007669"/>
    <property type="project" value="UniProtKB-UniRule"/>
</dbReference>
<evidence type="ECO:0000313" key="4">
    <source>
        <dbReference type="EMBL" id="KAH6884963.1"/>
    </source>
</evidence>
<comment type="caution">
    <text evidence="4">The sequence shown here is derived from an EMBL/GenBank/DDBJ whole genome shotgun (WGS) entry which is preliminary data.</text>
</comment>
<evidence type="ECO:0000313" key="5">
    <source>
        <dbReference type="Proteomes" id="UP000777438"/>
    </source>
</evidence>
<dbReference type="AlphaFoldDB" id="A0A9P8W1I8"/>
<keyword evidence="5" id="KW-1185">Reference proteome</keyword>
<dbReference type="GO" id="GO:0016740">
    <property type="term" value="F:transferase activity"/>
    <property type="evidence" value="ECO:0007669"/>
    <property type="project" value="UniProtKB-KW"/>
</dbReference>
<dbReference type="PANTHER" id="PTHR24185:SF8">
    <property type="entry name" value="PNPLA DOMAIN-CONTAINING PROTEIN"/>
    <property type="match status" value="1"/>
</dbReference>
<dbReference type="OrthoDB" id="5153649at2759"/>
<proteinExistence type="predicted"/>
<keyword evidence="2 4" id="KW-0378">Hydrolase</keyword>
<dbReference type="GO" id="GO:0016020">
    <property type="term" value="C:membrane"/>
    <property type="evidence" value="ECO:0007669"/>
    <property type="project" value="TreeGrafter"/>
</dbReference>
<accession>A0A9P8W1I8</accession>
<dbReference type="Gene3D" id="3.40.1090.10">
    <property type="entry name" value="Cytosolic phospholipase A2 catalytic domain"/>
    <property type="match status" value="1"/>
</dbReference>
<dbReference type="Pfam" id="PF01734">
    <property type="entry name" value="Patatin"/>
    <property type="match status" value="1"/>
</dbReference>
<sequence length="791" mass="88702">MPSSCSHWVWNCGERHPAIATSRRLREVTASLAPQSPNPSLIIVTGCRQRPSCSPKPRRHPGQLCLDLDITDSSQPLLIGTTALSMKSKTRVQCCVPEKEESIPSITSSLDAEIAIYAQLLYRFVDVFCFFSYNMEDLGTIARRVAYWMERRSHVESTLRPSLLLVLSDTHWRQTNATVVAFELFKKYISSFASQTLETHFSRLDVIQMPNNVSHTTFRSVLAEHAGAIRQHRRETANLFSIEHFNELFERAWDSMAINPKHDFDFICGARQDRPVAADMTTHLSNFMNQVKLAKELRDFVAPVIASSILIDNYPPGMHLRIRPPTAGYSILCIDGGGVRGIVPPTVLKLIEERLGLPIPIQEHFTHAYGVSAGALIILALFVNGWPVERCAVEFEELAKVAFHPRPIAGLPILNWIYSILSGSFYSERGIEGALRRVFGSKKITDMCYANTIGAKVGIPAASILQPSTCLFTNYNGIGKDRTGYYIPKDCEAVKIWEVFFAPKYIPGLGTFQDAGVLQNNPTLIALSEFVALEPRAKLDLILNVGTGSSPGLPLENSQPRVVEDSWLARLYRAYMSLIQGQKTWNDCAGLAKEILGGGTQYRLDITLHRPPSLDDFKTMPTLKTLVHRDKSLSKVIDKMACRLFANLFYFELDALPRKTGAKFFVRGKIYCLRKEGDQALREILHRFRKCTILINGKPVPLNTGSDRHPDPGHNFTFSTSEDLLIELRESGSRQTCPLSGSPYKISKLVSSGCLRAVFGTRTHKRKATGEIRSLPERGRKLRKVRGRERR</sequence>
<keyword evidence="1 2" id="KW-0443">Lipid metabolism</keyword>
<evidence type="ECO:0000256" key="1">
    <source>
        <dbReference type="ARBA" id="ARBA00023098"/>
    </source>
</evidence>
<dbReference type="GO" id="GO:0019369">
    <property type="term" value="P:arachidonate metabolic process"/>
    <property type="evidence" value="ECO:0007669"/>
    <property type="project" value="TreeGrafter"/>
</dbReference>
<gene>
    <name evidence="4" type="ORF">B0T10DRAFT_409468</name>
</gene>
<dbReference type="SUPFAM" id="SSF52151">
    <property type="entry name" value="FabD/lysophospholipase-like"/>
    <property type="match status" value="1"/>
</dbReference>
<dbReference type="GO" id="GO:0047499">
    <property type="term" value="F:calcium-independent phospholipase A2 activity"/>
    <property type="evidence" value="ECO:0007669"/>
    <property type="project" value="TreeGrafter"/>
</dbReference>
<evidence type="ECO:0000259" key="3">
    <source>
        <dbReference type="PROSITE" id="PS51635"/>
    </source>
</evidence>
<reference evidence="4 5" key="1">
    <citation type="journal article" date="2021" name="Nat. Commun.">
        <title>Genetic determinants of endophytism in the Arabidopsis root mycobiome.</title>
        <authorList>
            <person name="Mesny F."/>
            <person name="Miyauchi S."/>
            <person name="Thiergart T."/>
            <person name="Pickel B."/>
            <person name="Atanasova L."/>
            <person name="Karlsson M."/>
            <person name="Huettel B."/>
            <person name="Barry K.W."/>
            <person name="Haridas S."/>
            <person name="Chen C."/>
            <person name="Bauer D."/>
            <person name="Andreopoulos W."/>
            <person name="Pangilinan J."/>
            <person name="LaButti K."/>
            <person name="Riley R."/>
            <person name="Lipzen A."/>
            <person name="Clum A."/>
            <person name="Drula E."/>
            <person name="Henrissat B."/>
            <person name="Kohler A."/>
            <person name="Grigoriev I.V."/>
            <person name="Martin F.M."/>
            <person name="Hacquard S."/>
        </authorList>
    </citation>
    <scope>NUCLEOTIDE SEQUENCE [LARGE SCALE GENOMIC DNA]</scope>
    <source>
        <strain evidence="4 5">MPI-CAGE-CH-0241</strain>
    </source>
</reference>
<dbReference type="PANTHER" id="PTHR24185">
    <property type="entry name" value="CALCIUM-INDEPENDENT PHOSPHOLIPASE A2-GAMMA"/>
    <property type="match status" value="1"/>
</dbReference>
<feature type="short sequence motif" description="GXGXXG" evidence="2">
    <location>
        <begin position="336"/>
        <end position="341"/>
    </location>
</feature>
<dbReference type="EMBL" id="JAGPYM010000019">
    <property type="protein sequence ID" value="KAH6884963.1"/>
    <property type="molecule type" value="Genomic_DNA"/>
</dbReference>
<feature type="short sequence motif" description="GXSXG" evidence="2">
    <location>
        <begin position="370"/>
        <end position="374"/>
    </location>
</feature>
<dbReference type="PROSITE" id="PS51635">
    <property type="entry name" value="PNPLA"/>
    <property type="match status" value="1"/>
</dbReference>
<evidence type="ECO:0000256" key="2">
    <source>
        <dbReference type="PROSITE-ProRule" id="PRU01161"/>
    </source>
</evidence>
<organism evidence="4 5">
    <name type="scientific">Thelonectria olida</name>
    <dbReference type="NCBI Taxonomy" id="1576542"/>
    <lineage>
        <taxon>Eukaryota</taxon>
        <taxon>Fungi</taxon>
        <taxon>Dikarya</taxon>
        <taxon>Ascomycota</taxon>
        <taxon>Pezizomycotina</taxon>
        <taxon>Sordariomycetes</taxon>
        <taxon>Hypocreomycetidae</taxon>
        <taxon>Hypocreales</taxon>
        <taxon>Nectriaceae</taxon>
        <taxon>Thelonectria</taxon>
    </lineage>
</organism>
<dbReference type="CDD" id="cd07199">
    <property type="entry name" value="Pat17_PNPLA8_PNPLA9_like"/>
    <property type="match status" value="1"/>
</dbReference>
<comment type="caution">
    <text evidence="2">Lacks conserved residue(s) required for the propagation of feature annotation.</text>
</comment>
<feature type="active site" description="Nucleophile" evidence="2">
    <location>
        <position position="372"/>
    </location>
</feature>
<feature type="domain" description="PNPLA" evidence="3">
    <location>
        <begin position="332"/>
        <end position="527"/>
    </location>
</feature>
<keyword evidence="2" id="KW-0442">Lipid degradation</keyword>
<dbReference type="GO" id="GO:0046486">
    <property type="term" value="P:glycerolipid metabolic process"/>
    <property type="evidence" value="ECO:0007669"/>
    <property type="project" value="UniProtKB-ARBA"/>
</dbReference>
<dbReference type="Proteomes" id="UP000777438">
    <property type="component" value="Unassembled WGS sequence"/>
</dbReference>
<dbReference type="InterPro" id="IPR016035">
    <property type="entry name" value="Acyl_Trfase/lysoPLipase"/>
</dbReference>